<keyword evidence="2" id="KW-0472">Membrane</keyword>
<dbReference type="Proteomes" id="UP001596380">
    <property type="component" value="Unassembled WGS sequence"/>
</dbReference>
<gene>
    <name evidence="3" type="ORF">ACFQKB_04910</name>
</gene>
<feature type="transmembrane region" description="Helical" evidence="2">
    <location>
        <begin position="184"/>
        <end position="202"/>
    </location>
</feature>
<feature type="transmembrane region" description="Helical" evidence="2">
    <location>
        <begin position="119"/>
        <end position="138"/>
    </location>
</feature>
<protein>
    <recommendedName>
        <fullName evidence="5">Integral membrane protein</fullName>
    </recommendedName>
</protein>
<evidence type="ECO:0000313" key="3">
    <source>
        <dbReference type="EMBL" id="MFC6879102.1"/>
    </source>
</evidence>
<proteinExistence type="predicted"/>
<accession>A0ABW2CCK2</accession>
<sequence length="266" mass="29171">MGAWFSREIVDGGRLRMLFFLVAFILAFLFIRFSVRMIRRRARWWPGNVTPGGHHIHHVVFGLVFMCVGGVGGLMVSDSTSAAAAALAAVFGAGTALVLDEFALVLHLDDVYWTQQGRLSVQVVFVAVALCGLALLGLRPLGMAAVSEDQADDFARGAWAIAVTLLFNLSMAVITLLKGKVWTGLIGIFVSVFSFVGAVRLARPGSPWARWRYREGSRKLRRSAARERRLHQPVAQLARSIEDLIAGRPSQPRPDEPAAPPARKRE</sequence>
<feature type="transmembrane region" description="Helical" evidence="2">
    <location>
        <begin position="15"/>
        <end position="35"/>
    </location>
</feature>
<organism evidence="3 4">
    <name type="scientific">Actinomadura yumaensis</name>
    <dbReference type="NCBI Taxonomy" id="111807"/>
    <lineage>
        <taxon>Bacteria</taxon>
        <taxon>Bacillati</taxon>
        <taxon>Actinomycetota</taxon>
        <taxon>Actinomycetes</taxon>
        <taxon>Streptosporangiales</taxon>
        <taxon>Thermomonosporaceae</taxon>
        <taxon>Actinomadura</taxon>
    </lineage>
</organism>
<name>A0ABW2CCK2_9ACTN</name>
<feature type="transmembrane region" description="Helical" evidence="2">
    <location>
        <begin position="158"/>
        <end position="177"/>
    </location>
</feature>
<reference evidence="4" key="1">
    <citation type="journal article" date="2019" name="Int. J. Syst. Evol. Microbiol.">
        <title>The Global Catalogue of Microorganisms (GCM) 10K type strain sequencing project: providing services to taxonomists for standard genome sequencing and annotation.</title>
        <authorList>
            <consortium name="The Broad Institute Genomics Platform"/>
            <consortium name="The Broad Institute Genome Sequencing Center for Infectious Disease"/>
            <person name="Wu L."/>
            <person name="Ma J."/>
        </authorList>
    </citation>
    <scope>NUCLEOTIDE SEQUENCE [LARGE SCALE GENOMIC DNA]</scope>
    <source>
        <strain evidence="4">JCM 3369</strain>
    </source>
</reference>
<evidence type="ECO:0000313" key="4">
    <source>
        <dbReference type="Proteomes" id="UP001596380"/>
    </source>
</evidence>
<feature type="region of interest" description="Disordered" evidence="1">
    <location>
        <begin position="243"/>
        <end position="266"/>
    </location>
</feature>
<feature type="transmembrane region" description="Helical" evidence="2">
    <location>
        <begin position="56"/>
        <end position="76"/>
    </location>
</feature>
<comment type="caution">
    <text evidence="3">The sequence shown here is derived from an EMBL/GenBank/DDBJ whole genome shotgun (WGS) entry which is preliminary data.</text>
</comment>
<evidence type="ECO:0000256" key="1">
    <source>
        <dbReference type="SAM" id="MobiDB-lite"/>
    </source>
</evidence>
<dbReference type="EMBL" id="JBHSXS010000002">
    <property type="protein sequence ID" value="MFC6879102.1"/>
    <property type="molecule type" value="Genomic_DNA"/>
</dbReference>
<keyword evidence="2" id="KW-1133">Transmembrane helix</keyword>
<feature type="transmembrane region" description="Helical" evidence="2">
    <location>
        <begin position="82"/>
        <end position="107"/>
    </location>
</feature>
<evidence type="ECO:0000256" key="2">
    <source>
        <dbReference type="SAM" id="Phobius"/>
    </source>
</evidence>
<keyword evidence="4" id="KW-1185">Reference proteome</keyword>
<dbReference type="RefSeq" id="WP_160823795.1">
    <property type="nucleotide sequence ID" value="NZ_JBHSXE010000001.1"/>
</dbReference>
<evidence type="ECO:0008006" key="5">
    <source>
        <dbReference type="Google" id="ProtNLM"/>
    </source>
</evidence>
<keyword evidence="2" id="KW-0812">Transmembrane</keyword>